<dbReference type="Proteomes" id="UP000235584">
    <property type="component" value="Chromosome"/>
</dbReference>
<evidence type="ECO:0000259" key="8">
    <source>
        <dbReference type="Pfam" id="PF07559"/>
    </source>
</evidence>
<accession>A0A2K9NNA9</accession>
<dbReference type="SUPFAM" id="SSF64518">
    <property type="entry name" value="Phase 1 flagellin"/>
    <property type="match status" value="1"/>
</dbReference>
<evidence type="ECO:0000256" key="2">
    <source>
        <dbReference type="ARBA" id="ARBA00009677"/>
    </source>
</evidence>
<dbReference type="GO" id="GO:0071978">
    <property type="term" value="P:bacterial-type flagellum-dependent swarming motility"/>
    <property type="evidence" value="ECO:0007669"/>
    <property type="project" value="TreeGrafter"/>
</dbReference>
<dbReference type="OrthoDB" id="5288318at2"/>
<keyword evidence="10" id="KW-0966">Cell projection</keyword>
<feature type="domain" description="Flagellar hook protein FlgE D2" evidence="8">
    <location>
        <begin position="165"/>
        <end position="305"/>
    </location>
</feature>
<dbReference type="RefSeq" id="WP_102242283.1">
    <property type="nucleotide sequence ID" value="NZ_CP025704.1"/>
</dbReference>
<dbReference type="SUPFAM" id="SSF117143">
    <property type="entry name" value="Flagellar hook protein flgE"/>
    <property type="match status" value="1"/>
</dbReference>
<sequence length="426" mass="45832">MGILRSFTIGVSGLNASGQGMGVIGDNIANAGTNGFKSSRAEFQDVLAVSLKGIEGGDQFGAGTKLGHIKPLMTQGDISRTDSVTDLALSGDGMFTIEAPAGRTFTRDGSFHFDKEGQLTTMDGYKVLGFQADENGKMVNKIDAIKLGNTTIPAKATKEVLMSMNLDSRMNKMEFNIENPEKTSNFSNSMTIYDNIGTARTVTAYYNKVDNNQWEYHIAVDGKDVEGGKPDTMYEQASGTLIFNDKGQLEEEKTSKNSFNFNKGAAKDQKITFNFGQSIKEGGNGLDASTQYGSDSAMARHTQDGASAATLTSLSFNDKGILTASYDNGETRDVAQIAVAKFENNEGLFKIGKNLFKESKASGQAALGKPGESGRGEVLSKSIELSNVDIANEFVNLMTAQRNFQANAKTLTTADEMLQQVLQIKR</sequence>
<dbReference type="InterPro" id="IPR020013">
    <property type="entry name" value="Flagellar_FlgE/F/G"/>
</dbReference>
<dbReference type="InterPro" id="IPR011491">
    <property type="entry name" value="FlgE_D2"/>
</dbReference>
<dbReference type="InterPro" id="IPR053967">
    <property type="entry name" value="LlgE_F_G-like_D1"/>
</dbReference>
<dbReference type="EMBL" id="CP025704">
    <property type="protein sequence ID" value="AUN96988.1"/>
    <property type="molecule type" value="Genomic_DNA"/>
</dbReference>
<evidence type="ECO:0000313" key="10">
    <source>
        <dbReference type="EMBL" id="AUN96988.1"/>
    </source>
</evidence>
<dbReference type="Pfam" id="PF00460">
    <property type="entry name" value="Flg_bb_rod"/>
    <property type="match status" value="1"/>
</dbReference>
<dbReference type="InterPro" id="IPR001444">
    <property type="entry name" value="Flag_bb_rod_N"/>
</dbReference>
<dbReference type="KEGG" id="bsto:C0V70_02480"/>
<evidence type="ECO:0000259" key="6">
    <source>
        <dbReference type="Pfam" id="PF00460"/>
    </source>
</evidence>
<dbReference type="GO" id="GO:0005829">
    <property type="term" value="C:cytosol"/>
    <property type="evidence" value="ECO:0007669"/>
    <property type="project" value="TreeGrafter"/>
</dbReference>
<gene>
    <name evidence="10" type="ORF">C0V70_02480</name>
</gene>
<dbReference type="InterPro" id="IPR010930">
    <property type="entry name" value="Flg_bb/hook_C_dom"/>
</dbReference>
<dbReference type="PANTHER" id="PTHR30435:SF1">
    <property type="entry name" value="FLAGELLAR HOOK PROTEIN FLGE"/>
    <property type="match status" value="1"/>
</dbReference>
<keyword evidence="11" id="KW-1185">Reference proteome</keyword>
<comment type="similarity">
    <text evidence="2 5">Belongs to the flagella basal body rod proteins family.</text>
</comment>
<evidence type="ECO:0000259" key="9">
    <source>
        <dbReference type="Pfam" id="PF22692"/>
    </source>
</evidence>
<dbReference type="InterPro" id="IPR037925">
    <property type="entry name" value="FlgE/F/G-like"/>
</dbReference>
<dbReference type="NCBIfam" id="TIGR03506">
    <property type="entry name" value="FlgEFG_subfam"/>
    <property type="match status" value="1"/>
</dbReference>
<dbReference type="PANTHER" id="PTHR30435">
    <property type="entry name" value="FLAGELLAR PROTEIN"/>
    <property type="match status" value="1"/>
</dbReference>
<feature type="domain" description="Flagellar hook protein FlgE/F/G-like D1" evidence="9">
    <location>
        <begin position="88"/>
        <end position="157"/>
    </location>
</feature>
<reference evidence="10 11" key="1">
    <citation type="submission" date="2018-01" db="EMBL/GenBank/DDBJ databases">
        <title>Complete genome sequence of Bacteriovorax stolpii DSM12778.</title>
        <authorList>
            <person name="Tang B."/>
            <person name="Chang J."/>
        </authorList>
    </citation>
    <scope>NUCLEOTIDE SEQUENCE [LARGE SCALE GENOMIC DNA]</scope>
    <source>
        <strain evidence="10 11">DSM 12778</strain>
    </source>
</reference>
<keyword evidence="4 5" id="KW-0975">Bacterial flagellum</keyword>
<evidence type="ECO:0000256" key="4">
    <source>
        <dbReference type="ARBA" id="ARBA00023143"/>
    </source>
</evidence>
<dbReference type="Pfam" id="PF07559">
    <property type="entry name" value="FlgE_D2"/>
    <property type="match status" value="1"/>
</dbReference>
<evidence type="ECO:0000256" key="3">
    <source>
        <dbReference type="ARBA" id="ARBA00019015"/>
    </source>
</evidence>
<organism evidence="10 11">
    <name type="scientific">Bacteriovorax stolpii</name>
    <name type="common">Bdellovibrio stolpii</name>
    <dbReference type="NCBI Taxonomy" id="960"/>
    <lineage>
        <taxon>Bacteria</taxon>
        <taxon>Pseudomonadati</taxon>
        <taxon>Bdellovibrionota</taxon>
        <taxon>Bacteriovoracia</taxon>
        <taxon>Bacteriovoracales</taxon>
        <taxon>Bacteriovoracaceae</taxon>
        <taxon>Bacteriovorax</taxon>
    </lineage>
</organism>
<dbReference type="AlphaFoldDB" id="A0A2K9NNA9"/>
<protein>
    <recommendedName>
        <fullName evidence="3 5">Flagellar hook protein FlgE</fullName>
    </recommendedName>
</protein>
<dbReference type="GO" id="GO:0009425">
    <property type="term" value="C:bacterial-type flagellum basal body"/>
    <property type="evidence" value="ECO:0007669"/>
    <property type="project" value="UniProtKB-SubCell"/>
</dbReference>
<dbReference type="GO" id="GO:0009424">
    <property type="term" value="C:bacterial-type flagellum hook"/>
    <property type="evidence" value="ECO:0007669"/>
    <property type="project" value="TreeGrafter"/>
</dbReference>
<dbReference type="InterPro" id="IPR037058">
    <property type="entry name" value="Falgellar_hook_FlgE_sf"/>
</dbReference>
<evidence type="ECO:0000313" key="11">
    <source>
        <dbReference type="Proteomes" id="UP000235584"/>
    </source>
</evidence>
<dbReference type="Gene3D" id="2.60.98.20">
    <property type="entry name" value="Flagellar hook protein FlgE"/>
    <property type="match status" value="1"/>
</dbReference>
<dbReference type="Pfam" id="PF22692">
    <property type="entry name" value="LlgE_F_G_D1"/>
    <property type="match status" value="1"/>
</dbReference>
<name>A0A2K9NNA9_BACTC</name>
<evidence type="ECO:0000256" key="5">
    <source>
        <dbReference type="RuleBase" id="RU362116"/>
    </source>
</evidence>
<feature type="domain" description="Flagellar basal-body/hook protein C-terminal" evidence="7">
    <location>
        <begin position="381"/>
        <end position="424"/>
    </location>
</feature>
<feature type="domain" description="Flagellar basal body rod protein N-terminal" evidence="6">
    <location>
        <begin position="9"/>
        <end position="37"/>
    </location>
</feature>
<proteinExistence type="inferred from homology"/>
<comment type="subcellular location">
    <subcellularLocation>
        <location evidence="1 5">Bacterial flagellum basal body</location>
    </subcellularLocation>
</comment>
<evidence type="ECO:0000259" key="7">
    <source>
        <dbReference type="Pfam" id="PF06429"/>
    </source>
</evidence>
<comment type="function">
    <text evidence="5">A flexible structure which links the flagellar filament to the drive apparatus in the basal body.</text>
</comment>
<dbReference type="Pfam" id="PF06429">
    <property type="entry name" value="Flg_bbr_C"/>
    <property type="match status" value="1"/>
</dbReference>
<evidence type="ECO:0000256" key="1">
    <source>
        <dbReference type="ARBA" id="ARBA00004117"/>
    </source>
</evidence>
<keyword evidence="10" id="KW-0969">Cilium</keyword>
<keyword evidence="10" id="KW-0282">Flagellum</keyword>